<evidence type="ECO:0000313" key="19">
    <source>
        <dbReference type="Proteomes" id="UP000476176"/>
    </source>
</evidence>
<accession>A0A6A3LSG5</accession>
<dbReference type="InterPro" id="IPR001849">
    <property type="entry name" value="PH_domain"/>
</dbReference>
<dbReference type="EMBL" id="QXGE01000552">
    <property type="protein sequence ID" value="KAE9309264.1"/>
    <property type="molecule type" value="Genomic_DNA"/>
</dbReference>
<dbReference type="PANTHER" id="PTHR45641:SF19">
    <property type="entry name" value="NEPHROCYSTIN-3"/>
    <property type="match status" value="1"/>
</dbReference>
<evidence type="ECO:0000313" key="20">
    <source>
        <dbReference type="Proteomes" id="UP000488956"/>
    </source>
</evidence>
<dbReference type="EMBL" id="QXGC01000550">
    <property type="protein sequence ID" value="KAE9230262.1"/>
    <property type="molecule type" value="Genomic_DNA"/>
</dbReference>
<dbReference type="Gene3D" id="2.30.29.30">
    <property type="entry name" value="Pleckstrin-homology domain (PH domain)/Phosphotyrosine-binding domain (PTB)"/>
    <property type="match status" value="1"/>
</dbReference>
<name>A0A6A3LSG5_9STRA</name>
<dbReference type="Proteomes" id="UP000441208">
    <property type="component" value="Unassembled WGS sequence"/>
</dbReference>
<dbReference type="Proteomes" id="UP000488956">
    <property type="component" value="Unassembled WGS sequence"/>
</dbReference>
<dbReference type="Gene3D" id="1.25.40.10">
    <property type="entry name" value="Tetratricopeptide repeat domain"/>
    <property type="match status" value="1"/>
</dbReference>
<evidence type="ECO:0000313" key="18">
    <source>
        <dbReference type="Proteomes" id="UP000460718"/>
    </source>
</evidence>
<dbReference type="SMART" id="SM00233">
    <property type="entry name" value="PH"/>
    <property type="match status" value="1"/>
</dbReference>
<feature type="compositionally biased region" description="Basic and acidic residues" evidence="3">
    <location>
        <begin position="321"/>
        <end position="337"/>
    </location>
</feature>
<feature type="domain" description="PH" evidence="4">
    <location>
        <begin position="425"/>
        <end position="537"/>
    </location>
</feature>
<protein>
    <recommendedName>
        <fullName evidence="4">PH domain-containing protein</fullName>
    </recommendedName>
</protein>
<dbReference type="EMBL" id="QXFX01000575">
    <property type="protein sequence ID" value="KAE9110814.1"/>
    <property type="molecule type" value="Genomic_DNA"/>
</dbReference>
<evidence type="ECO:0000313" key="10">
    <source>
        <dbReference type="EMBL" id="KAE9210142.1"/>
    </source>
</evidence>
<dbReference type="CDD" id="cd00821">
    <property type="entry name" value="PH"/>
    <property type="match status" value="1"/>
</dbReference>
<evidence type="ECO:0000313" key="15">
    <source>
        <dbReference type="Proteomes" id="UP000437068"/>
    </source>
</evidence>
<dbReference type="EMBL" id="QXGB01000579">
    <property type="protein sequence ID" value="KAE9210142.1"/>
    <property type="molecule type" value="Genomic_DNA"/>
</dbReference>
<evidence type="ECO:0000313" key="8">
    <source>
        <dbReference type="EMBL" id="KAE9110814.1"/>
    </source>
</evidence>
<dbReference type="InterPro" id="IPR019734">
    <property type="entry name" value="TPR_rpt"/>
</dbReference>
<evidence type="ECO:0000313" key="12">
    <source>
        <dbReference type="EMBL" id="KAE9309264.1"/>
    </source>
</evidence>
<feature type="compositionally biased region" description="Polar residues" evidence="3">
    <location>
        <begin position="233"/>
        <end position="248"/>
    </location>
</feature>
<dbReference type="EMBL" id="QXGA01000547">
    <property type="protein sequence ID" value="KAE9144375.1"/>
    <property type="molecule type" value="Genomic_DNA"/>
</dbReference>
<evidence type="ECO:0000256" key="1">
    <source>
        <dbReference type="ARBA" id="ARBA00022737"/>
    </source>
</evidence>
<evidence type="ECO:0000313" key="14">
    <source>
        <dbReference type="Proteomes" id="UP000433483"/>
    </source>
</evidence>
<dbReference type="EMBL" id="QXFZ01000598">
    <property type="protein sequence ID" value="KAE9110739.1"/>
    <property type="molecule type" value="Genomic_DNA"/>
</dbReference>
<dbReference type="Proteomes" id="UP000429523">
    <property type="component" value="Unassembled WGS sequence"/>
</dbReference>
<dbReference type="AlphaFoldDB" id="A0A6A3LSG5"/>
<proteinExistence type="predicted"/>
<evidence type="ECO:0000313" key="11">
    <source>
        <dbReference type="EMBL" id="KAE9230262.1"/>
    </source>
</evidence>
<dbReference type="Proteomes" id="UP000460718">
    <property type="component" value="Unassembled WGS sequence"/>
</dbReference>
<evidence type="ECO:0000313" key="7">
    <source>
        <dbReference type="EMBL" id="KAE9110739.1"/>
    </source>
</evidence>
<dbReference type="EMBL" id="QXGF01000642">
    <property type="protein sequence ID" value="KAE8937384.1"/>
    <property type="molecule type" value="Genomic_DNA"/>
</dbReference>
<feature type="region of interest" description="Disordered" evidence="3">
    <location>
        <begin position="217"/>
        <end position="344"/>
    </location>
</feature>
<evidence type="ECO:0000313" key="13">
    <source>
        <dbReference type="Proteomes" id="UP000429523"/>
    </source>
</evidence>
<evidence type="ECO:0000313" key="17">
    <source>
        <dbReference type="Proteomes" id="UP000441208"/>
    </source>
</evidence>
<sequence length="549" mass="60709">MSTASGPSSGGGDVNVLLKAIAEQAERLRAAQKTHGEFHARVSDDLKQLALLFVMNGEHDKALPLLHQRLVIHEKFGPDDLTAEALQELGTVYRLHGVPDIAMQHLLRALALRGECHGQNSLKVAETLNSLALVAQMQGDTEQAKTYQLRSLQVLYDSAEPEDIESEDIPWEVYKRLKQQRGPSTAANSITLLKGNMRKSVMDVVYRSSGALNAAEESARLERGDGAGAKSKTLGSKANSVVSEQASVPTVDADRRRVLRSQSENSAHPLPHGDPASDRLRVVHTSSAVSIADDPDDANSDPLAKSRISAASNPSLQSLRPRHDASLSRGEPSHGTDTEAPSRLSSAVPIAQSIRDFPTLQQRVESLKRRILAGYPDVNADVARLAADVDRIQARELREVGATMVALVREMNRLCIRTDLTQQQLPVLEGMLEKKSASIFRGWEKRWFKVDPKTFILSYHFSKDDYARGFTPRGGFAVSRISNILVQRHARGSHFHFDVVVDLSTRLNPQGSRTYELRCEDEESLRYWVETLHYYKAMAQKTPPRPSTS</sequence>
<dbReference type="EMBL" id="QXFW01000242">
    <property type="protein sequence ID" value="KAE9019224.1"/>
    <property type="molecule type" value="Genomic_DNA"/>
</dbReference>
<evidence type="ECO:0000256" key="2">
    <source>
        <dbReference type="ARBA" id="ARBA00022803"/>
    </source>
</evidence>
<comment type="caution">
    <text evidence="6">The sequence shown here is derived from an EMBL/GenBank/DDBJ whole genome shotgun (WGS) entry which is preliminary data.</text>
</comment>
<dbReference type="Proteomes" id="UP000440732">
    <property type="component" value="Unassembled WGS sequence"/>
</dbReference>
<reference evidence="18 19" key="1">
    <citation type="submission" date="2018-09" db="EMBL/GenBank/DDBJ databases">
        <title>Genomic investigation of the strawberry pathogen Phytophthora fragariae indicates pathogenicity is determined by transcriptional variation in three key races.</title>
        <authorList>
            <person name="Adams T.M."/>
            <person name="Armitage A.D."/>
            <person name="Sobczyk M.K."/>
            <person name="Bates H.J."/>
            <person name="Dunwell J.M."/>
            <person name="Nellist C.F."/>
            <person name="Harrison R.J."/>
        </authorList>
    </citation>
    <scope>NUCLEOTIDE SEQUENCE [LARGE SCALE GENOMIC DNA]</scope>
    <source>
        <strain evidence="12 15">A4</strain>
        <strain evidence="11 19">BC-23</strain>
        <strain evidence="10 14">NOV-27</strain>
        <strain evidence="9 16">NOV-5</strain>
        <strain evidence="7 17">NOV-71</strain>
        <strain evidence="5 13">NOV-9</strain>
        <strain evidence="8 20">ONT-3</strain>
        <strain evidence="6 18">SCRP245</strain>
    </source>
</reference>
<dbReference type="InterPro" id="IPR011993">
    <property type="entry name" value="PH-like_dom_sf"/>
</dbReference>
<dbReference type="SMART" id="SM00028">
    <property type="entry name" value="TPR"/>
    <property type="match status" value="3"/>
</dbReference>
<dbReference type="InterPro" id="IPR011990">
    <property type="entry name" value="TPR-like_helical_dom_sf"/>
</dbReference>
<dbReference type="Proteomes" id="UP000476176">
    <property type="component" value="Unassembled WGS sequence"/>
</dbReference>
<organism evidence="6 18">
    <name type="scientific">Phytophthora fragariae</name>
    <dbReference type="NCBI Taxonomy" id="53985"/>
    <lineage>
        <taxon>Eukaryota</taxon>
        <taxon>Sar</taxon>
        <taxon>Stramenopiles</taxon>
        <taxon>Oomycota</taxon>
        <taxon>Peronosporomycetes</taxon>
        <taxon>Peronosporales</taxon>
        <taxon>Peronosporaceae</taxon>
        <taxon>Phytophthora</taxon>
    </lineage>
</organism>
<dbReference type="Proteomes" id="UP000433483">
    <property type="component" value="Unassembled WGS sequence"/>
</dbReference>
<dbReference type="Pfam" id="PF13424">
    <property type="entry name" value="TPR_12"/>
    <property type="match status" value="1"/>
</dbReference>
<evidence type="ECO:0000256" key="3">
    <source>
        <dbReference type="SAM" id="MobiDB-lite"/>
    </source>
</evidence>
<dbReference type="Pfam" id="PF00169">
    <property type="entry name" value="PH"/>
    <property type="match status" value="1"/>
</dbReference>
<keyword evidence="14" id="KW-1185">Reference proteome</keyword>
<dbReference type="PANTHER" id="PTHR45641">
    <property type="entry name" value="TETRATRICOPEPTIDE REPEAT PROTEIN (AFU_ORTHOLOGUE AFUA_6G03870)"/>
    <property type="match status" value="1"/>
</dbReference>
<dbReference type="SUPFAM" id="SSF48452">
    <property type="entry name" value="TPR-like"/>
    <property type="match status" value="1"/>
</dbReference>
<gene>
    <name evidence="12" type="ORF">PF001_g10775</name>
    <name evidence="11" type="ORF">PF004_g10541</name>
    <name evidence="10" type="ORF">PF005_g11563</name>
    <name evidence="9" type="ORF">PF006_g10693</name>
    <name evidence="7" type="ORF">PF007_g11755</name>
    <name evidence="5" type="ORF">PF009_g12723</name>
    <name evidence="8" type="ORF">PF010_g11030</name>
    <name evidence="6" type="ORF">PF011_g5935</name>
</gene>
<dbReference type="SUPFAM" id="SSF50729">
    <property type="entry name" value="PH domain-like"/>
    <property type="match status" value="1"/>
</dbReference>
<keyword evidence="1" id="KW-0677">Repeat</keyword>
<evidence type="ECO:0000313" key="6">
    <source>
        <dbReference type="EMBL" id="KAE9019224.1"/>
    </source>
</evidence>
<dbReference type="PROSITE" id="PS50003">
    <property type="entry name" value="PH_DOMAIN"/>
    <property type="match status" value="1"/>
</dbReference>
<dbReference type="Proteomes" id="UP000437068">
    <property type="component" value="Unassembled WGS sequence"/>
</dbReference>
<dbReference type="OrthoDB" id="48057at2759"/>
<keyword evidence="2" id="KW-0802">TPR repeat</keyword>
<evidence type="ECO:0000313" key="16">
    <source>
        <dbReference type="Proteomes" id="UP000440732"/>
    </source>
</evidence>
<evidence type="ECO:0000259" key="4">
    <source>
        <dbReference type="PROSITE" id="PS50003"/>
    </source>
</evidence>
<evidence type="ECO:0000313" key="5">
    <source>
        <dbReference type="EMBL" id="KAE8937384.1"/>
    </source>
</evidence>
<feature type="compositionally biased region" description="Polar residues" evidence="3">
    <location>
        <begin position="309"/>
        <end position="318"/>
    </location>
</feature>
<evidence type="ECO:0000313" key="9">
    <source>
        <dbReference type="EMBL" id="KAE9144375.1"/>
    </source>
</evidence>